<evidence type="ECO:0000313" key="1">
    <source>
        <dbReference type="EMBL" id="RKS85008.1"/>
    </source>
</evidence>
<proteinExistence type="predicted"/>
<dbReference type="EMBL" id="RBWX01000012">
    <property type="protein sequence ID" value="RKS85008.1"/>
    <property type="molecule type" value="Genomic_DNA"/>
</dbReference>
<protein>
    <submittedName>
        <fullName evidence="1">Uncharacterized protein</fullName>
    </submittedName>
</protein>
<name>A0ABX9SUU4_SPHMI</name>
<evidence type="ECO:0000313" key="2">
    <source>
        <dbReference type="Proteomes" id="UP000276029"/>
    </source>
</evidence>
<sequence length="205" mass="22764">MKPPPHRASDPGLRRQQFGHVVWVHCPQCDGPAKHNALGVKCIRCGYMTIPVIKPAAVQWARITISDPRCSHCRNPLPDTSRPLARGGDENRPVVRVRCPHCAKTMAYPARAWSAPSRASQQQPRRLKPYLTAQVAGNLLMVDNLAHLSALETYLGAALRERGPVRGLTMMARLPAWMKSSTNRAKILRSLRQLADRASKDGIDE</sequence>
<reference evidence="1 2" key="1">
    <citation type="submission" date="2018-10" db="EMBL/GenBank/DDBJ databases">
        <title>Genomic Encyclopedia of Type Strains, Phase IV (KMG-IV): sequencing the most valuable type-strain genomes for metagenomic binning, comparative biology and taxonomic classification.</title>
        <authorList>
            <person name="Goeker M."/>
        </authorList>
    </citation>
    <scope>NUCLEOTIDE SEQUENCE [LARGE SCALE GENOMIC DNA]</scope>
    <source>
        <strain evidence="1 2">DSM 19791</strain>
    </source>
</reference>
<accession>A0ABX9SUU4</accession>
<dbReference type="Proteomes" id="UP000276029">
    <property type="component" value="Unassembled WGS sequence"/>
</dbReference>
<gene>
    <name evidence="1" type="ORF">DFR51_3608</name>
</gene>
<organism evidence="1 2">
    <name type="scientific">Sphingosinicella microcystinivorans</name>
    <dbReference type="NCBI Taxonomy" id="335406"/>
    <lineage>
        <taxon>Bacteria</taxon>
        <taxon>Pseudomonadati</taxon>
        <taxon>Pseudomonadota</taxon>
        <taxon>Alphaproteobacteria</taxon>
        <taxon>Sphingomonadales</taxon>
        <taxon>Sphingosinicellaceae</taxon>
        <taxon>Sphingosinicella</taxon>
    </lineage>
</organism>
<keyword evidence="2" id="KW-1185">Reference proteome</keyword>
<comment type="caution">
    <text evidence="1">The sequence shown here is derived from an EMBL/GenBank/DDBJ whole genome shotgun (WGS) entry which is preliminary data.</text>
</comment>